<keyword evidence="11" id="KW-1185">Reference proteome</keyword>
<evidence type="ECO:0000256" key="7">
    <source>
        <dbReference type="SAM" id="Phobius"/>
    </source>
</evidence>
<dbReference type="GO" id="GO:0005789">
    <property type="term" value="C:endoplasmic reticulum membrane"/>
    <property type="evidence" value="ECO:0007669"/>
    <property type="project" value="TreeGrafter"/>
</dbReference>
<dbReference type="AlphaFoldDB" id="A0A2V3IQ36"/>
<feature type="region of interest" description="Disordered" evidence="6">
    <location>
        <begin position="303"/>
        <end position="341"/>
    </location>
</feature>
<comment type="subcellular location">
    <subcellularLocation>
        <location evidence="1">Membrane</location>
        <topology evidence="1">Single-pass type I membrane protein</topology>
    </subcellularLocation>
</comment>
<dbReference type="PROSITE" id="PS51328">
    <property type="entry name" value="L_LECTIN_LIKE"/>
    <property type="match status" value="1"/>
</dbReference>
<dbReference type="Proteomes" id="UP000247409">
    <property type="component" value="Unassembled WGS sequence"/>
</dbReference>
<keyword evidence="3 8" id="KW-0732">Signal</keyword>
<accession>A0A2V3IQ36</accession>
<keyword evidence="5 7" id="KW-0472">Membrane</keyword>
<dbReference type="OrthoDB" id="270293at2759"/>
<dbReference type="Pfam" id="PF03388">
    <property type="entry name" value="Lectin_leg-like"/>
    <property type="match status" value="1"/>
</dbReference>
<gene>
    <name evidence="10" type="ORF">BWQ96_06044</name>
</gene>
<name>A0A2V3IQ36_9FLOR</name>
<sequence length="505" mass="56582">MRPVPLIVLSSLWLPLCLAYISREERERKHPELFRFPYMGRGDPDHSFRQPYEPSAGGDPIHGWFQVGTTMVTRDRTGRDVVRLTSASQANQGLLYNAIQTESQNFNGYFDVQMTTVRDSHEPADGMGFFFVRDRPSLGSAMGIDHTFQGLGIIIDTFSNSRTRNVPYLYGYVSDGSREWNPDTDGADTQLTKGCALEMNHQIRVYVRFLDGDLHVGVAMNPRTPHRWHTCFKVSNVRLPFNGGGHLAFAAETGHFFALHEVHSAAFIDESPHSGEGYRSDYVPQDYGAGTYNQQQVNMDNTNSQRTVSNQQSASSEKKPETPAHQTNPNPASRIHRGADAASSLAGSIDLQVYEVYNSMSSMLKNLGDSESQDTKLRLDGVRDVTTHLIREMDKQKTELGDLISVLRHLKQTAGDLTYASDRFSSQVQGLHNSLRTLREKTNSMSDSHDDMHEHLLDHHESITEQKSTGFGTIFVFLLVQGLLGTGVYFVNKMALASRKMGRMV</sequence>
<evidence type="ECO:0000256" key="8">
    <source>
        <dbReference type="SAM" id="SignalP"/>
    </source>
</evidence>
<dbReference type="EMBL" id="NBIV01000098">
    <property type="protein sequence ID" value="PXF44184.1"/>
    <property type="molecule type" value="Genomic_DNA"/>
</dbReference>
<evidence type="ECO:0000256" key="5">
    <source>
        <dbReference type="ARBA" id="ARBA00023136"/>
    </source>
</evidence>
<dbReference type="GO" id="GO:0005793">
    <property type="term" value="C:endoplasmic reticulum-Golgi intermediate compartment"/>
    <property type="evidence" value="ECO:0007669"/>
    <property type="project" value="TreeGrafter"/>
</dbReference>
<comment type="caution">
    <text evidence="10">The sequence shown here is derived from an EMBL/GenBank/DDBJ whole genome shotgun (WGS) entry which is preliminary data.</text>
</comment>
<evidence type="ECO:0000313" key="11">
    <source>
        <dbReference type="Proteomes" id="UP000247409"/>
    </source>
</evidence>
<organism evidence="10 11">
    <name type="scientific">Gracilariopsis chorda</name>
    <dbReference type="NCBI Taxonomy" id="448386"/>
    <lineage>
        <taxon>Eukaryota</taxon>
        <taxon>Rhodophyta</taxon>
        <taxon>Florideophyceae</taxon>
        <taxon>Rhodymeniophycidae</taxon>
        <taxon>Gracilariales</taxon>
        <taxon>Gracilariaceae</taxon>
        <taxon>Gracilariopsis</taxon>
    </lineage>
</organism>
<dbReference type="GO" id="GO:0030134">
    <property type="term" value="C:COPII-coated ER to Golgi transport vesicle"/>
    <property type="evidence" value="ECO:0007669"/>
    <property type="project" value="TreeGrafter"/>
</dbReference>
<dbReference type="GO" id="GO:0006888">
    <property type="term" value="P:endoplasmic reticulum to Golgi vesicle-mediated transport"/>
    <property type="evidence" value="ECO:0007669"/>
    <property type="project" value="TreeGrafter"/>
</dbReference>
<dbReference type="InterPro" id="IPR013320">
    <property type="entry name" value="ConA-like_dom_sf"/>
</dbReference>
<evidence type="ECO:0000256" key="1">
    <source>
        <dbReference type="ARBA" id="ARBA00004479"/>
    </source>
</evidence>
<dbReference type="Gene3D" id="2.60.120.200">
    <property type="match status" value="1"/>
</dbReference>
<evidence type="ECO:0000256" key="3">
    <source>
        <dbReference type="ARBA" id="ARBA00022729"/>
    </source>
</evidence>
<feature type="chain" id="PRO_5016151582" evidence="8">
    <location>
        <begin position="20"/>
        <end position="505"/>
    </location>
</feature>
<evidence type="ECO:0000313" key="10">
    <source>
        <dbReference type="EMBL" id="PXF44184.1"/>
    </source>
</evidence>
<feature type="signal peptide" evidence="8">
    <location>
        <begin position="1"/>
        <end position="19"/>
    </location>
</feature>
<dbReference type="PANTHER" id="PTHR12223">
    <property type="entry name" value="VESICULAR MANNOSE-BINDING LECTIN"/>
    <property type="match status" value="1"/>
</dbReference>
<dbReference type="InterPro" id="IPR051136">
    <property type="entry name" value="Intracellular_Lectin-GPT"/>
</dbReference>
<evidence type="ECO:0000256" key="2">
    <source>
        <dbReference type="ARBA" id="ARBA00022692"/>
    </source>
</evidence>
<evidence type="ECO:0000256" key="4">
    <source>
        <dbReference type="ARBA" id="ARBA00022989"/>
    </source>
</evidence>
<dbReference type="GO" id="GO:0000139">
    <property type="term" value="C:Golgi membrane"/>
    <property type="evidence" value="ECO:0007669"/>
    <property type="project" value="TreeGrafter"/>
</dbReference>
<keyword evidence="2 7" id="KW-0812">Transmembrane</keyword>
<dbReference type="CDD" id="cd07308">
    <property type="entry name" value="lectin_leg-like"/>
    <property type="match status" value="1"/>
</dbReference>
<evidence type="ECO:0000256" key="6">
    <source>
        <dbReference type="SAM" id="MobiDB-lite"/>
    </source>
</evidence>
<dbReference type="SMR" id="A0A2V3IQ36"/>
<dbReference type="SUPFAM" id="SSF49899">
    <property type="entry name" value="Concanavalin A-like lectins/glucanases"/>
    <property type="match status" value="1"/>
</dbReference>
<dbReference type="STRING" id="448386.A0A2V3IQ36"/>
<keyword evidence="4 7" id="KW-1133">Transmembrane helix</keyword>
<proteinExistence type="predicted"/>
<feature type="transmembrane region" description="Helical" evidence="7">
    <location>
        <begin position="470"/>
        <end position="491"/>
    </location>
</feature>
<dbReference type="InterPro" id="IPR005052">
    <property type="entry name" value="Lectin_leg"/>
</dbReference>
<reference evidence="10 11" key="1">
    <citation type="journal article" date="2018" name="Mol. Biol. Evol.">
        <title>Analysis of the draft genome of the red seaweed Gracilariopsis chorda provides insights into genome size evolution in Rhodophyta.</title>
        <authorList>
            <person name="Lee J."/>
            <person name="Yang E.C."/>
            <person name="Graf L."/>
            <person name="Yang J.H."/>
            <person name="Qiu H."/>
            <person name="Zel Zion U."/>
            <person name="Chan C.X."/>
            <person name="Stephens T.G."/>
            <person name="Weber A.P.M."/>
            <person name="Boo G.H."/>
            <person name="Boo S.M."/>
            <person name="Kim K.M."/>
            <person name="Shin Y."/>
            <person name="Jung M."/>
            <person name="Lee S.J."/>
            <person name="Yim H.S."/>
            <person name="Lee J.H."/>
            <person name="Bhattacharya D."/>
            <person name="Yoon H.S."/>
        </authorList>
    </citation>
    <scope>NUCLEOTIDE SEQUENCE [LARGE SCALE GENOMIC DNA]</scope>
    <source>
        <strain evidence="10 11">SKKU-2015</strain>
        <tissue evidence="10">Whole body</tissue>
    </source>
</reference>
<dbReference type="PANTHER" id="PTHR12223:SF28">
    <property type="entry name" value="LECTIN, MANNOSE BINDING 1 LIKE"/>
    <property type="match status" value="1"/>
</dbReference>
<evidence type="ECO:0000259" key="9">
    <source>
        <dbReference type="PROSITE" id="PS51328"/>
    </source>
</evidence>
<feature type="compositionally biased region" description="Polar residues" evidence="6">
    <location>
        <begin position="303"/>
        <end position="315"/>
    </location>
</feature>
<protein>
    <submittedName>
        <fullName evidence="10">VIP36-like protein</fullName>
    </submittedName>
</protein>
<dbReference type="GO" id="GO:0005537">
    <property type="term" value="F:D-mannose binding"/>
    <property type="evidence" value="ECO:0007669"/>
    <property type="project" value="TreeGrafter"/>
</dbReference>
<feature type="domain" description="L-type lectin-like" evidence="9">
    <location>
        <begin position="40"/>
        <end position="270"/>
    </location>
</feature>